<dbReference type="HOGENOM" id="CLU_026910_3_1_12"/>
<evidence type="ECO:0000256" key="10">
    <source>
        <dbReference type="RuleBase" id="RU000577"/>
    </source>
</evidence>
<dbReference type="GO" id="GO:0006275">
    <property type="term" value="P:regulation of DNA replication"/>
    <property type="evidence" value="ECO:0007669"/>
    <property type="project" value="UniProtKB-UniRule"/>
</dbReference>
<dbReference type="Gene3D" id="3.40.50.300">
    <property type="entry name" value="P-loop containing nucleotide triphosphate hydrolases"/>
    <property type="match status" value="1"/>
</dbReference>
<keyword evidence="4 8" id="KW-0547">Nucleotide-binding</keyword>
<feature type="binding site" evidence="8">
    <location>
        <position position="189"/>
    </location>
    <ligand>
        <name>ATP</name>
        <dbReference type="ChEBI" id="CHEBI:30616"/>
    </ligand>
</feature>
<dbReference type="PRINTS" id="PR00051">
    <property type="entry name" value="DNAA"/>
</dbReference>
<evidence type="ECO:0000256" key="12">
    <source>
        <dbReference type="SAM" id="MobiDB-lite"/>
    </source>
</evidence>
<evidence type="ECO:0000256" key="5">
    <source>
        <dbReference type="ARBA" id="ARBA00022840"/>
    </source>
</evidence>
<dbReference type="Gene3D" id="3.30.300.180">
    <property type="match status" value="1"/>
</dbReference>
<keyword evidence="5 8" id="KW-0067">ATP-binding</keyword>
<dbReference type="SMART" id="SM00760">
    <property type="entry name" value="Bac_DnaA_C"/>
    <property type="match status" value="1"/>
</dbReference>
<dbReference type="InterPro" id="IPR013159">
    <property type="entry name" value="DnaA_C"/>
</dbReference>
<comment type="function">
    <text evidence="8 10">Plays an essential role in the initiation and regulation of chromosomal replication. ATP-DnaA binds to the origin of replication (oriC) to initiate formation of the DNA replication initiation complex once per cell cycle. Binds the DnaA box (a 9 base pair repeat at the origin) and separates the double-stranded (ds)DNA. Forms a right-handed helical filament on oriC DNA; dsDNA binds to the exterior of the filament while single-stranded (ss)DNA is stabiized in the filament's interior. The ATP-DnaA-oriC complex binds and stabilizes one strand of the AT-rich DNA unwinding element (DUE), permitting loading of DNA polymerase. After initiation quickly degrades to an ADP-DnaA complex that is not apt for DNA replication. Binds acidic phospholipids.</text>
</comment>
<proteinExistence type="inferred from homology"/>
<feature type="region of interest" description="Domain IV, binds dsDNA" evidence="8">
    <location>
        <begin position="358"/>
        <end position="483"/>
    </location>
</feature>
<comment type="caution">
    <text evidence="8">Lacks conserved residue(s) required for the propagation of feature annotation.</text>
</comment>
<dbReference type="GO" id="GO:0008289">
    <property type="term" value="F:lipid binding"/>
    <property type="evidence" value="ECO:0007669"/>
    <property type="project" value="UniProtKB-KW"/>
</dbReference>
<accession>V5WCD8</accession>
<evidence type="ECO:0000313" key="16">
    <source>
        <dbReference type="Proteomes" id="UP000018680"/>
    </source>
</evidence>
<gene>
    <name evidence="8" type="primary">dnaA</name>
    <name evidence="15" type="ORF">L21SP2_0001</name>
</gene>
<dbReference type="SUPFAM" id="SSF52540">
    <property type="entry name" value="P-loop containing nucleoside triphosphate hydrolases"/>
    <property type="match status" value="1"/>
</dbReference>
<dbReference type="STRING" id="1307761.L21SP2_0001"/>
<dbReference type="InterPro" id="IPR038454">
    <property type="entry name" value="DnaA_N_sf"/>
</dbReference>
<dbReference type="Gene3D" id="1.10.1750.10">
    <property type="match status" value="1"/>
</dbReference>
<sequence length="483" mass="55130">MSEWDDYRLFWEEAVKQIQEELTEQEFSLWFNRMSYASSRQDTIIVSVPSSFYRDQVKSRYLSLIENKLYELSGSRIAIEFQVQAVPSNSAPEKNQTRSVSPSSSPRGTSGSQPRSGTQNPSAPVARQEPAYRNRSSHHPSLKREYTFDNFIIGENNAFAANAAMAIAKNPGTGYNPCLVYGGVGLGKTHLLQSIGNSVYQDFGDSKIIYVTMENFTNEFIQAIREKKQHMFKNKYRHADVLLIDDIHFLQKKPETQEELFHTFNALYDSNKQMVFTCDRPVSELKEITDRLRSRFERGLNVDLQPPSYETRYAILKKKIEAAGVQIPEESINLICENVTTNVRDLEAALTKLIAYAELVNKSITVEITKQQLKDFFSSPIQKNITIAVIQRNVAEYFGVSVQELKSKRKTKTIAFPRQVAMYIARDITEYSTTEVGLEFGGRDHTTVMHACDRIKERMKSDPYLVGQIDSLKKAIREASNRA</sequence>
<dbReference type="RefSeq" id="WP_024266380.1">
    <property type="nucleotide sequence ID" value="NC_023035.1"/>
</dbReference>
<dbReference type="NCBIfam" id="TIGR00362">
    <property type="entry name" value="DnaA"/>
    <property type="match status" value="1"/>
</dbReference>
<dbReference type="CDD" id="cd06571">
    <property type="entry name" value="Bac_DnaA_C"/>
    <property type="match status" value="1"/>
</dbReference>
<dbReference type="PATRIC" id="fig|1307761.3.peg.1"/>
<comment type="subunit">
    <text evidence="8">Oligomerizes as a right-handed, spiral filament on DNA at oriC.</text>
</comment>
<feature type="region of interest" description="Disordered" evidence="12">
    <location>
        <begin position="87"/>
        <end position="140"/>
    </location>
</feature>
<keyword evidence="16" id="KW-1185">Reference proteome</keyword>
<feature type="domain" description="Chromosomal replication initiator DnaA C-terminal" evidence="14">
    <location>
        <begin position="386"/>
        <end position="455"/>
    </location>
</feature>
<dbReference type="Gene3D" id="1.10.8.60">
    <property type="match status" value="1"/>
</dbReference>
<dbReference type="Pfam" id="PF00308">
    <property type="entry name" value="Bac_DnaA"/>
    <property type="match status" value="1"/>
</dbReference>
<dbReference type="PANTHER" id="PTHR30050:SF2">
    <property type="entry name" value="CHROMOSOMAL REPLICATION INITIATOR PROTEIN DNAA"/>
    <property type="match status" value="1"/>
</dbReference>
<dbReference type="SUPFAM" id="SSF48295">
    <property type="entry name" value="TrpR-like"/>
    <property type="match status" value="1"/>
</dbReference>
<comment type="subcellular location">
    <subcellularLocation>
        <location evidence="8">Cytoplasm</location>
    </subcellularLocation>
</comment>
<evidence type="ECO:0000256" key="1">
    <source>
        <dbReference type="ARBA" id="ARBA00006583"/>
    </source>
</evidence>
<comment type="domain">
    <text evidence="8">Domain I is involved in oligomerization and binding regulators, domain II is flexibile and of varying length in different bacteria, domain III forms the AAA+ region, while domain IV binds dsDNA.</text>
</comment>
<dbReference type="AlphaFoldDB" id="V5WCD8"/>
<dbReference type="GO" id="GO:0005737">
    <property type="term" value="C:cytoplasm"/>
    <property type="evidence" value="ECO:0007669"/>
    <property type="project" value="UniProtKB-SubCell"/>
</dbReference>
<dbReference type="Pfam" id="PF11638">
    <property type="entry name" value="DnaA_N"/>
    <property type="match status" value="1"/>
</dbReference>
<dbReference type="Proteomes" id="UP000018680">
    <property type="component" value="Chromosome"/>
</dbReference>
<dbReference type="OrthoDB" id="9807019at2"/>
<feature type="binding site" evidence="8">
    <location>
        <position position="188"/>
    </location>
    <ligand>
        <name>ATP</name>
        <dbReference type="ChEBI" id="CHEBI:30616"/>
    </ligand>
</feature>
<dbReference type="SMART" id="SM00382">
    <property type="entry name" value="AAA"/>
    <property type="match status" value="1"/>
</dbReference>
<feature type="binding site" evidence="8">
    <location>
        <position position="187"/>
    </location>
    <ligand>
        <name>ATP</name>
        <dbReference type="ChEBI" id="CHEBI:30616"/>
    </ligand>
</feature>
<feature type="binding site" evidence="8">
    <location>
        <position position="185"/>
    </location>
    <ligand>
        <name>ATP</name>
        <dbReference type="ChEBI" id="CHEBI:30616"/>
    </ligand>
</feature>
<dbReference type="InterPro" id="IPR001957">
    <property type="entry name" value="Chromosome_initiator_DnaA"/>
</dbReference>
<name>V5WCD8_9SPIO</name>
<dbReference type="InterPro" id="IPR013317">
    <property type="entry name" value="DnaA_dom"/>
</dbReference>
<evidence type="ECO:0000256" key="4">
    <source>
        <dbReference type="ARBA" id="ARBA00022741"/>
    </source>
</evidence>
<dbReference type="InterPro" id="IPR010921">
    <property type="entry name" value="Trp_repressor/repl_initiator"/>
</dbReference>
<evidence type="ECO:0000256" key="11">
    <source>
        <dbReference type="RuleBase" id="RU004227"/>
    </source>
</evidence>
<evidence type="ECO:0000259" key="14">
    <source>
        <dbReference type="SMART" id="SM00760"/>
    </source>
</evidence>
<organism evidence="15 16">
    <name type="scientific">Salinispira pacifica</name>
    <dbReference type="NCBI Taxonomy" id="1307761"/>
    <lineage>
        <taxon>Bacteria</taxon>
        <taxon>Pseudomonadati</taxon>
        <taxon>Spirochaetota</taxon>
        <taxon>Spirochaetia</taxon>
        <taxon>Spirochaetales</taxon>
        <taxon>Spirochaetaceae</taxon>
        <taxon>Salinispira</taxon>
    </lineage>
</organism>
<evidence type="ECO:0000313" key="15">
    <source>
        <dbReference type="EMBL" id="AHC13447.1"/>
    </source>
</evidence>
<dbReference type="CDD" id="cd00009">
    <property type="entry name" value="AAA"/>
    <property type="match status" value="1"/>
</dbReference>
<dbReference type="GO" id="GO:0005524">
    <property type="term" value="F:ATP binding"/>
    <property type="evidence" value="ECO:0007669"/>
    <property type="project" value="UniProtKB-UniRule"/>
</dbReference>
<protein>
    <recommendedName>
        <fullName evidence="8 9">Chromosomal replication initiator protein DnaA</fullName>
    </recommendedName>
</protein>
<evidence type="ECO:0000256" key="9">
    <source>
        <dbReference type="NCBIfam" id="TIGR00362"/>
    </source>
</evidence>
<dbReference type="Pfam" id="PF08299">
    <property type="entry name" value="Bac_DnaA_C"/>
    <property type="match status" value="1"/>
</dbReference>
<evidence type="ECO:0000256" key="2">
    <source>
        <dbReference type="ARBA" id="ARBA00022490"/>
    </source>
</evidence>
<dbReference type="InterPro" id="IPR020591">
    <property type="entry name" value="Chromosome_initiator_DnaA-like"/>
</dbReference>
<dbReference type="InterPro" id="IPR027417">
    <property type="entry name" value="P-loop_NTPase"/>
</dbReference>
<dbReference type="GO" id="GO:0005886">
    <property type="term" value="C:plasma membrane"/>
    <property type="evidence" value="ECO:0007669"/>
    <property type="project" value="TreeGrafter"/>
</dbReference>
<comment type="similarity">
    <text evidence="1 8 11">Belongs to the DnaA family.</text>
</comment>
<feature type="domain" description="AAA+ ATPase" evidence="13">
    <location>
        <begin position="174"/>
        <end position="306"/>
    </location>
</feature>
<feature type="region of interest" description="Domain I, interacts with DnaA modulators" evidence="8">
    <location>
        <begin position="1"/>
        <end position="104"/>
    </location>
</feature>
<evidence type="ECO:0000259" key="13">
    <source>
        <dbReference type="SMART" id="SM00382"/>
    </source>
</evidence>
<dbReference type="InterPro" id="IPR003593">
    <property type="entry name" value="AAA+_ATPase"/>
</dbReference>
<evidence type="ECO:0000256" key="8">
    <source>
        <dbReference type="HAMAP-Rule" id="MF_00377"/>
    </source>
</evidence>
<keyword evidence="7 8" id="KW-0238">DNA-binding</keyword>
<evidence type="ECO:0000256" key="6">
    <source>
        <dbReference type="ARBA" id="ARBA00023121"/>
    </source>
</evidence>
<dbReference type="PANTHER" id="PTHR30050">
    <property type="entry name" value="CHROMOSOMAL REPLICATION INITIATOR PROTEIN DNAA"/>
    <property type="match status" value="1"/>
</dbReference>
<dbReference type="eggNOG" id="COG0593">
    <property type="taxonomic scope" value="Bacteria"/>
</dbReference>
<keyword evidence="2 8" id="KW-0963">Cytoplasm</keyword>
<feature type="compositionally biased region" description="Low complexity" evidence="12">
    <location>
        <begin position="97"/>
        <end position="119"/>
    </location>
</feature>
<reference evidence="15 16" key="1">
    <citation type="journal article" date="2015" name="Stand. Genomic Sci.">
        <title>Complete genome sequence and description of Salinispira pacifica gen. nov., sp. nov., a novel spirochaete isolated form a hypersaline microbial mat.</title>
        <authorList>
            <person name="Ben Hania W."/>
            <person name="Joseph M."/>
            <person name="Schumann P."/>
            <person name="Bunk B."/>
            <person name="Fiebig A."/>
            <person name="Sproer C."/>
            <person name="Klenk H.P."/>
            <person name="Fardeau M.L."/>
            <person name="Spring S."/>
        </authorList>
    </citation>
    <scope>NUCLEOTIDE SEQUENCE [LARGE SCALE GENOMIC DNA]</scope>
    <source>
        <strain evidence="15 16">L21-RPul-D2</strain>
    </source>
</reference>
<dbReference type="FunFam" id="3.40.50.300:FF:000668">
    <property type="entry name" value="Chromosomal replication initiator protein DnaA"/>
    <property type="match status" value="1"/>
</dbReference>
<dbReference type="HAMAP" id="MF_00377">
    <property type="entry name" value="DnaA_bact"/>
    <property type="match status" value="1"/>
</dbReference>
<evidence type="ECO:0000256" key="3">
    <source>
        <dbReference type="ARBA" id="ARBA00022705"/>
    </source>
</evidence>
<dbReference type="GO" id="GO:0006270">
    <property type="term" value="P:DNA replication initiation"/>
    <property type="evidence" value="ECO:0007669"/>
    <property type="project" value="UniProtKB-UniRule"/>
</dbReference>
<keyword evidence="6 8" id="KW-0446">Lipid-binding</keyword>
<dbReference type="EMBL" id="CP006939">
    <property type="protein sequence ID" value="AHC13447.1"/>
    <property type="molecule type" value="Genomic_DNA"/>
</dbReference>
<feature type="region of interest" description="Domain III, AAA+ region" evidence="8">
    <location>
        <begin position="141"/>
        <end position="357"/>
    </location>
</feature>
<evidence type="ECO:0000256" key="7">
    <source>
        <dbReference type="ARBA" id="ARBA00023125"/>
    </source>
</evidence>
<dbReference type="KEGG" id="slr:L21SP2_0001"/>
<keyword evidence="3 8" id="KW-0235">DNA replication</keyword>
<dbReference type="GO" id="GO:0003688">
    <property type="term" value="F:DNA replication origin binding"/>
    <property type="evidence" value="ECO:0007669"/>
    <property type="project" value="UniProtKB-UniRule"/>
</dbReference>
<dbReference type="InterPro" id="IPR024633">
    <property type="entry name" value="DnaA_N_dom"/>
</dbReference>